<dbReference type="Pfam" id="PF13577">
    <property type="entry name" value="SnoaL_4"/>
    <property type="match status" value="1"/>
</dbReference>
<feature type="domain" description="SnoaL-like" evidence="1">
    <location>
        <begin position="8"/>
        <end position="124"/>
    </location>
</feature>
<organism evidence="2 3">
    <name type="scientific">Orrella marina</name>
    <dbReference type="NCBI Taxonomy" id="2163011"/>
    <lineage>
        <taxon>Bacteria</taxon>
        <taxon>Pseudomonadati</taxon>
        <taxon>Pseudomonadota</taxon>
        <taxon>Betaproteobacteria</taxon>
        <taxon>Burkholderiales</taxon>
        <taxon>Alcaligenaceae</taxon>
        <taxon>Orrella</taxon>
    </lineage>
</organism>
<dbReference type="Gene3D" id="3.10.450.50">
    <property type="match status" value="1"/>
</dbReference>
<dbReference type="KEGG" id="boz:DBV39_02625"/>
<name>A0A2R4XG60_9BURK</name>
<dbReference type="InterPro" id="IPR037401">
    <property type="entry name" value="SnoaL-like"/>
</dbReference>
<protein>
    <recommendedName>
        <fullName evidence="1">SnoaL-like domain-containing protein</fullName>
    </recommendedName>
</protein>
<dbReference type="AlphaFoldDB" id="A0A2R4XG60"/>
<sequence>MQKSDPVDTVTKLFYFLDERRYQDILALFVPDGKWLRKDKWRIGRDDILASLNERPATQIVRHVITNTHVESKTEDRVTVRAYMLSYTFDDGSMHPLPVDLAGPSKLFVLESDVMRVDDVWKIVSQSSHVEFNFRK</sequence>
<dbReference type="InterPro" id="IPR032710">
    <property type="entry name" value="NTF2-like_dom_sf"/>
</dbReference>
<keyword evidence="3" id="KW-1185">Reference proteome</keyword>
<accession>A0A2R4XG60</accession>
<dbReference type="OrthoDB" id="8964892at2"/>
<dbReference type="SUPFAM" id="SSF54427">
    <property type="entry name" value="NTF2-like"/>
    <property type="match status" value="1"/>
</dbReference>
<evidence type="ECO:0000313" key="3">
    <source>
        <dbReference type="Proteomes" id="UP000244571"/>
    </source>
</evidence>
<evidence type="ECO:0000259" key="1">
    <source>
        <dbReference type="Pfam" id="PF13577"/>
    </source>
</evidence>
<dbReference type="EMBL" id="CP028901">
    <property type="protein sequence ID" value="AWB32792.1"/>
    <property type="molecule type" value="Genomic_DNA"/>
</dbReference>
<gene>
    <name evidence="2" type="ORF">DBV39_02625</name>
</gene>
<evidence type="ECO:0000313" key="2">
    <source>
        <dbReference type="EMBL" id="AWB32792.1"/>
    </source>
</evidence>
<dbReference type="RefSeq" id="WP_108620233.1">
    <property type="nucleotide sequence ID" value="NZ_CP028901.1"/>
</dbReference>
<dbReference type="Proteomes" id="UP000244571">
    <property type="component" value="Chromosome"/>
</dbReference>
<reference evidence="2 3" key="1">
    <citation type="submission" date="2018-04" db="EMBL/GenBank/DDBJ databases">
        <title>Bordetella sp. HZ20 isolated from seawater.</title>
        <authorList>
            <person name="Sun C."/>
        </authorList>
    </citation>
    <scope>NUCLEOTIDE SEQUENCE [LARGE SCALE GENOMIC DNA]</scope>
    <source>
        <strain evidence="2 3">HZ20</strain>
    </source>
</reference>
<proteinExistence type="predicted"/>